<dbReference type="InterPro" id="IPR000014">
    <property type="entry name" value="PAS"/>
</dbReference>
<dbReference type="Gene3D" id="2.10.70.100">
    <property type="match status" value="1"/>
</dbReference>
<dbReference type="SMART" id="SM00387">
    <property type="entry name" value="HATPase_c"/>
    <property type="match status" value="1"/>
</dbReference>
<dbReference type="GO" id="GO:0016020">
    <property type="term" value="C:membrane"/>
    <property type="evidence" value="ECO:0007669"/>
    <property type="project" value="UniProtKB-UniRule"/>
</dbReference>
<sequence length="657" mass="72424">MGNFIHFLDSTVDVSSAYTYSYDMAYVLLSFLIAMFAAFIALKLSGEVIHLKSRLVGKIVWLIPGALCLGTGVWAMHFTAMLALRLPCSVSYDPWLTAISMVPSVLASAVALWMIGRTEISVLRLVMGGVAIGTGICVMHYSGMAAMRPAGTAIYYAPTMFALSVVFSIILAILSLQVKFTSSVHTDRVSKPVQISVATVMMAIAISGTHYLSMEAAYFIPVKNSLSYTEGGPDNLLTVSIIIAVILISALTFSAIMLKRNLKLIHALKNIIKEHHLLNKELEKNKYSLAKAQHIAHLGNWDWDLLADTFTWSDETYRIFGYMPQEFAATFQDFERGVHPDDLGVLEAALSEALLGKPFNIEHRIVLPSGAVRVVLEQGKVRFDENQKAIHMTGTIQDKTEISQLQTQILSAQKFESLAHLSANIAHEVNNGLTLVQGYIGLAKDELLTENEGRETATRYLTDALESVKETSKIMREVLYLSHKTDLNMQVFNGAALVESMVVLIKSLTLNTIVLKLDIRDKDSQINVDKKLLSQVIINLTINARDAMMSVPRGSKQNILTLGCYRVAERKIVQADGTLYNGPLFAIYVADNGPGMSEGVQGRIFEPFYTTKPEYKGTGLGLSMVFSTLQTFKGIVEVKSQVEEGARFTLFLPAILK</sequence>
<feature type="transmembrane region" description="Helical" evidence="4">
    <location>
        <begin position="236"/>
        <end position="258"/>
    </location>
</feature>
<dbReference type="SUPFAM" id="SSF55874">
    <property type="entry name" value="ATPase domain of HSP90 chaperone/DNA topoisomerase II/histidine kinase"/>
    <property type="match status" value="1"/>
</dbReference>
<evidence type="ECO:0000259" key="5">
    <source>
        <dbReference type="PROSITE" id="PS50109"/>
    </source>
</evidence>
<dbReference type="EC" id="2.7.13.3" evidence="2"/>
<dbReference type="EMBL" id="FP102531">
    <property type="protein sequence ID" value="CAV30768.1"/>
    <property type="molecule type" value="Genomic_DNA"/>
</dbReference>
<dbReference type="InterPro" id="IPR036890">
    <property type="entry name" value="HATPase_C_sf"/>
</dbReference>
<reference evidence="9" key="2">
    <citation type="submission" date="2016-07" db="EMBL/GenBank/DDBJ databases">
        <authorList>
            <person name="Trubitsyn D."/>
            <person name="Abreu F.A."/>
            <person name="Ward B."/>
            <person name="Taylor T."/>
            <person name="Hattori M."/>
            <person name="Kondo S."/>
            <person name="Trivedi U."/>
            <person name="Staniland S."/>
            <person name="Lins U."/>
            <person name="Bazylinski D.A."/>
        </authorList>
    </citation>
    <scope>NUCLEOTIDE SEQUENCE</scope>
    <source>
        <strain evidence="9">MV-1</strain>
    </source>
</reference>
<dbReference type="PROSITE" id="PS50924">
    <property type="entry name" value="MHYT"/>
    <property type="match status" value="1"/>
</dbReference>
<feature type="transmembrane region" description="Helical" evidence="4">
    <location>
        <begin position="122"/>
        <end position="141"/>
    </location>
</feature>
<dbReference type="InterPro" id="IPR036097">
    <property type="entry name" value="HisK_dim/P_sf"/>
</dbReference>
<evidence type="ECO:0000259" key="6">
    <source>
        <dbReference type="PROSITE" id="PS50112"/>
    </source>
</evidence>
<feature type="domain" description="MHYT" evidence="7">
    <location>
        <begin position="22"/>
        <end position="220"/>
    </location>
</feature>
<feature type="transmembrane region" description="Helical" evidence="4">
    <location>
        <begin position="24"/>
        <end position="43"/>
    </location>
</feature>
<dbReference type="InterPro" id="IPR013655">
    <property type="entry name" value="PAS_fold_3"/>
</dbReference>
<protein>
    <recommendedName>
        <fullName evidence="2">histidine kinase</fullName>
        <ecNumber evidence="2">2.7.13.3</ecNumber>
    </recommendedName>
</protein>
<dbReference type="OrthoDB" id="8477070at2"/>
<evidence type="ECO:0000259" key="7">
    <source>
        <dbReference type="PROSITE" id="PS50924"/>
    </source>
</evidence>
<dbReference type="InterPro" id="IPR035965">
    <property type="entry name" value="PAS-like_dom_sf"/>
</dbReference>
<keyword evidence="4" id="KW-0812">Transmembrane</keyword>
<dbReference type="Gene3D" id="3.30.565.10">
    <property type="entry name" value="Histidine kinase-like ATPase, C-terminal domain"/>
    <property type="match status" value="1"/>
</dbReference>
<dbReference type="PANTHER" id="PTHR43065">
    <property type="entry name" value="SENSOR HISTIDINE KINASE"/>
    <property type="match status" value="1"/>
</dbReference>
<dbReference type="SUPFAM" id="SSF55785">
    <property type="entry name" value="PYP-like sensor domain (PAS domain)"/>
    <property type="match status" value="1"/>
</dbReference>
<dbReference type="PRINTS" id="PR00344">
    <property type="entry name" value="BCTRLSENSOR"/>
</dbReference>
<evidence type="ECO:0000256" key="2">
    <source>
        <dbReference type="ARBA" id="ARBA00012438"/>
    </source>
</evidence>
<evidence type="ECO:0000256" key="3">
    <source>
        <dbReference type="ARBA" id="ARBA00022553"/>
    </source>
</evidence>
<dbReference type="GO" id="GO:0000155">
    <property type="term" value="F:phosphorelay sensor kinase activity"/>
    <property type="evidence" value="ECO:0007669"/>
    <property type="project" value="InterPro"/>
</dbReference>
<dbReference type="Pfam" id="PF08447">
    <property type="entry name" value="PAS_3"/>
    <property type="match status" value="1"/>
</dbReference>
<evidence type="ECO:0000256" key="4">
    <source>
        <dbReference type="PROSITE-ProRule" id="PRU00244"/>
    </source>
</evidence>
<feature type="domain" description="PAS" evidence="6">
    <location>
        <begin position="312"/>
        <end position="357"/>
    </location>
</feature>
<dbReference type="Gene3D" id="1.10.287.130">
    <property type="match status" value="1"/>
</dbReference>
<gene>
    <name evidence="9" type="ORF">BEN30_00335</name>
    <name evidence="8" type="ORF">mv1g00021</name>
</gene>
<dbReference type="InterPro" id="IPR003661">
    <property type="entry name" value="HisK_dim/P_dom"/>
</dbReference>
<dbReference type="STRING" id="28181.BEN30_00335"/>
<feature type="transmembrane region" description="Helical" evidence="4">
    <location>
        <begin position="55"/>
        <end position="75"/>
    </location>
</feature>
<accession>C4RAC3</accession>
<name>C4RAC3_9PROT</name>
<keyword evidence="4" id="KW-0472">Membrane</keyword>
<evidence type="ECO:0000313" key="9">
    <source>
        <dbReference type="EMBL" id="OEJ65746.1"/>
    </source>
</evidence>
<dbReference type="SUPFAM" id="SSF47384">
    <property type="entry name" value="Homodimeric domain of signal transducing histidine kinase"/>
    <property type="match status" value="1"/>
</dbReference>
<evidence type="ECO:0000313" key="8">
    <source>
        <dbReference type="EMBL" id="CAV30768.1"/>
    </source>
</evidence>
<dbReference type="EMBL" id="MCGG01000045">
    <property type="protein sequence ID" value="OEJ65746.1"/>
    <property type="molecule type" value="Genomic_DNA"/>
</dbReference>
<keyword evidence="4" id="KW-1133">Transmembrane helix</keyword>
<feature type="transmembrane region" description="Helical" evidence="4">
    <location>
        <begin position="95"/>
        <end position="115"/>
    </location>
</feature>
<feature type="domain" description="Histidine kinase" evidence="5">
    <location>
        <begin position="424"/>
        <end position="656"/>
    </location>
</feature>
<proteinExistence type="predicted"/>
<feature type="transmembrane region" description="Helical" evidence="4">
    <location>
        <begin position="153"/>
        <end position="174"/>
    </location>
</feature>
<dbReference type="SMART" id="SM00388">
    <property type="entry name" value="HisKA"/>
    <property type="match status" value="1"/>
</dbReference>
<dbReference type="InterPro" id="IPR005467">
    <property type="entry name" value="His_kinase_dom"/>
</dbReference>
<dbReference type="Gene3D" id="3.30.450.20">
    <property type="entry name" value="PAS domain"/>
    <property type="match status" value="1"/>
</dbReference>
<dbReference type="PROSITE" id="PS50109">
    <property type="entry name" value="HIS_KIN"/>
    <property type="match status" value="1"/>
</dbReference>
<dbReference type="InterPro" id="IPR005330">
    <property type="entry name" value="MHYT_dom"/>
</dbReference>
<organism evidence="8">
    <name type="scientific">Magnetovibrio blakemorei</name>
    <dbReference type="NCBI Taxonomy" id="28181"/>
    <lineage>
        <taxon>Bacteria</taxon>
        <taxon>Pseudomonadati</taxon>
        <taxon>Pseudomonadota</taxon>
        <taxon>Alphaproteobacteria</taxon>
        <taxon>Rhodospirillales</taxon>
        <taxon>Magnetovibrionaceae</taxon>
        <taxon>Magnetovibrio</taxon>
    </lineage>
</organism>
<dbReference type="InterPro" id="IPR004358">
    <property type="entry name" value="Sig_transdc_His_kin-like_C"/>
</dbReference>
<evidence type="ECO:0000256" key="1">
    <source>
        <dbReference type="ARBA" id="ARBA00000085"/>
    </source>
</evidence>
<comment type="catalytic activity">
    <reaction evidence="1">
        <text>ATP + protein L-histidine = ADP + protein N-phospho-L-histidine.</text>
        <dbReference type="EC" id="2.7.13.3"/>
    </reaction>
</comment>
<reference evidence="10" key="3">
    <citation type="submission" date="2016-07" db="EMBL/GenBank/DDBJ databases">
        <authorList>
            <person name="Florea S."/>
            <person name="Webb J.S."/>
            <person name="Jaromczyk J."/>
            <person name="Schardl C.L."/>
        </authorList>
    </citation>
    <scope>NUCLEOTIDE SEQUENCE [LARGE SCALE GENOMIC DNA]</scope>
    <source>
        <strain evidence="10">MV-1</strain>
    </source>
</reference>
<dbReference type="Pfam" id="PF03707">
    <property type="entry name" value="MHYT"/>
    <property type="match status" value="2"/>
</dbReference>
<keyword evidence="10" id="KW-1185">Reference proteome</keyword>
<reference evidence="8" key="1">
    <citation type="journal article" date="2009" name="Environ. Microbiol.">
        <title>Comparative analysis of magnetosome gene clusters in magnetotactic bacteria provides further evidence for horizontal gene transfer.</title>
        <authorList>
            <person name="Jogler C."/>
            <person name="Kube M."/>
            <person name="Schubbe S."/>
            <person name="Ullrich S."/>
            <person name="Teeling H."/>
            <person name="Bazylinski D.A."/>
            <person name="Reinhardt R."/>
            <person name="Schuler D."/>
        </authorList>
    </citation>
    <scope>NUCLEOTIDE SEQUENCE</scope>
    <source>
        <strain evidence="8">Type strain: MV-1</strain>
    </source>
</reference>
<dbReference type="Proteomes" id="UP000095347">
    <property type="component" value="Unassembled WGS sequence"/>
</dbReference>
<dbReference type="CDD" id="cd00082">
    <property type="entry name" value="HisKA"/>
    <property type="match status" value="1"/>
</dbReference>
<dbReference type="Pfam" id="PF00512">
    <property type="entry name" value="HisKA"/>
    <property type="match status" value="1"/>
</dbReference>
<keyword evidence="3" id="KW-0597">Phosphoprotein</keyword>
<dbReference type="InterPro" id="IPR003594">
    <property type="entry name" value="HATPase_dom"/>
</dbReference>
<dbReference type="PROSITE" id="PS50112">
    <property type="entry name" value="PAS"/>
    <property type="match status" value="1"/>
</dbReference>
<dbReference type="AlphaFoldDB" id="C4RAC3"/>
<evidence type="ECO:0000313" key="10">
    <source>
        <dbReference type="Proteomes" id="UP000095347"/>
    </source>
</evidence>
<dbReference type="Pfam" id="PF02518">
    <property type="entry name" value="HATPase_c"/>
    <property type="match status" value="1"/>
</dbReference>